<keyword evidence="2 5" id="KW-0689">Ribosomal protein</keyword>
<reference evidence="6 7" key="1">
    <citation type="journal article" date="2015" name="Nature">
        <title>rRNA introns, odd ribosomes, and small enigmatic genomes across a large radiation of phyla.</title>
        <authorList>
            <person name="Brown C.T."/>
            <person name="Hug L.A."/>
            <person name="Thomas B.C."/>
            <person name="Sharon I."/>
            <person name="Castelle C.J."/>
            <person name="Singh A."/>
            <person name="Wilkins M.J."/>
            <person name="Williams K.H."/>
            <person name="Banfield J.F."/>
        </authorList>
    </citation>
    <scope>NUCLEOTIDE SEQUENCE [LARGE SCALE GENOMIC DNA]</scope>
</reference>
<evidence type="ECO:0000256" key="4">
    <source>
        <dbReference type="ARBA" id="ARBA00035204"/>
    </source>
</evidence>
<keyword evidence="3 5" id="KW-0687">Ribonucleoprotein</keyword>
<evidence type="ECO:0000313" key="7">
    <source>
        <dbReference type="Proteomes" id="UP000034652"/>
    </source>
</evidence>
<organism evidence="6 7">
    <name type="scientific">Candidatus Giovannonibacteria bacterium GW2011_GWA1_44_29</name>
    <dbReference type="NCBI Taxonomy" id="1618646"/>
    <lineage>
        <taxon>Bacteria</taxon>
        <taxon>Candidatus Giovannoniibacteriota</taxon>
    </lineage>
</organism>
<dbReference type="GO" id="GO:0005840">
    <property type="term" value="C:ribosome"/>
    <property type="evidence" value="ECO:0007669"/>
    <property type="project" value="UniProtKB-KW"/>
</dbReference>
<dbReference type="AlphaFoldDB" id="A0A0G1IYF9"/>
<comment type="similarity">
    <text evidence="1 5">Belongs to the universal ribosomal protein uL29 family.</text>
</comment>
<gene>
    <name evidence="5" type="primary">rpmC</name>
    <name evidence="6" type="ORF">UW57_C0003G0022</name>
</gene>
<comment type="caution">
    <text evidence="6">The sequence shown here is derived from an EMBL/GenBank/DDBJ whole genome shotgun (WGS) entry which is preliminary data.</text>
</comment>
<dbReference type="EMBL" id="LCIV01000003">
    <property type="protein sequence ID" value="KKT64028.1"/>
    <property type="molecule type" value="Genomic_DNA"/>
</dbReference>
<sequence length="64" mass="7458">MAKIKIKDLKNKGGAELTGLLLEEREKLLALKMRARESKTKNVKESKEIRKNIARMLTLIWHKN</sequence>
<dbReference type="GO" id="GO:1990904">
    <property type="term" value="C:ribonucleoprotein complex"/>
    <property type="evidence" value="ECO:0007669"/>
    <property type="project" value="UniProtKB-KW"/>
</dbReference>
<proteinExistence type="inferred from homology"/>
<evidence type="ECO:0000256" key="2">
    <source>
        <dbReference type="ARBA" id="ARBA00022980"/>
    </source>
</evidence>
<dbReference type="NCBIfam" id="TIGR00012">
    <property type="entry name" value="L29"/>
    <property type="match status" value="1"/>
</dbReference>
<dbReference type="SUPFAM" id="SSF46561">
    <property type="entry name" value="Ribosomal protein L29 (L29p)"/>
    <property type="match status" value="1"/>
</dbReference>
<dbReference type="Pfam" id="PF00831">
    <property type="entry name" value="Ribosomal_L29"/>
    <property type="match status" value="1"/>
</dbReference>
<evidence type="ECO:0000256" key="1">
    <source>
        <dbReference type="ARBA" id="ARBA00009254"/>
    </source>
</evidence>
<evidence type="ECO:0000256" key="3">
    <source>
        <dbReference type="ARBA" id="ARBA00023274"/>
    </source>
</evidence>
<dbReference type="InterPro" id="IPR001854">
    <property type="entry name" value="Ribosomal_uL29"/>
</dbReference>
<name>A0A0G1IYF9_9BACT</name>
<dbReference type="GO" id="GO:0003735">
    <property type="term" value="F:structural constituent of ribosome"/>
    <property type="evidence" value="ECO:0007669"/>
    <property type="project" value="InterPro"/>
</dbReference>
<dbReference type="HAMAP" id="MF_00374">
    <property type="entry name" value="Ribosomal_uL29"/>
    <property type="match status" value="1"/>
</dbReference>
<protein>
    <recommendedName>
        <fullName evidence="4 5">Large ribosomal subunit protein uL29</fullName>
    </recommendedName>
</protein>
<accession>A0A0G1IYF9</accession>
<dbReference type="STRING" id="1618646.UW57_C0003G0022"/>
<dbReference type="Gene3D" id="1.10.287.310">
    <property type="match status" value="1"/>
</dbReference>
<dbReference type="GO" id="GO:0006412">
    <property type="term" value="P:translation"/>
    <property type="evidence" value="ECO:0007669"/>
    <property type="project" value="UniProtKB-UniRule"/>
</dbReference>
<evidence type="ECO:0000256" key="5">
    <source>
        <dbReference type="HAMAP-Rule" id="MF_00374"/>
    </source>
</evidence>
<dbReference type="InterPro" id="IPR036049">
    <property type="entry name" value="Ribosomal_uL29_sf"/>
</dbReference>
<evidence type="ECO:0000313" key="6">
    <source>
        <dbReference type="EMBL" id="KKT64028.1"/>
    </source>
</evidence>
<dbReference type="Proteomes" id="UP000034652">
    <property type="component" value="Unassembled WGS sequence"/>
</dbReference>